<accession>A0A9P1D810</accession>
<dbReference type="PROSITE" id="PS00973">
    <property type="entry name" value="USP_2"/>
    <property type="match status" value="1"/>
</dbReference>
<dbReference type="Pfam" id="PF00443">
    <property type="entry name" value="UCH"/>
    <property type="match status" value="1"/>
</dbReference>
<dbReference type="Proteomes" id="UP001152797">
    <property type="component" value="Unassembled WGS sequence"/>
</dbReference>
<dbReference type="EMBL" id="CAMXCT010003721">
    <property type="protein sequence ID" value="CAI4005903.1"/>
    <property type="molecule type" value="Genomic_DNA"/>
</dbReference>
<keyword evidence="4" id="KW-0378">Hydrolase</keyword>
<dbReference type="EMBL" id="CAMXCT020003721">
    <property type="protein sequence ID" value="CAL1159278.1"/>
    <property type="molecule type" value="Genomic_DNA"/>
</dbReference>
<dbReference type="PANTHER" id="PTHR24006">
    <property type="entry name" value="UBIQUITIN CARBOXYL-TERMINAL HYDROLASE"/>
    <property type="match status" value="1"/>
</dbReference>
<dbReference type="InterPro" id="IPR038765">
    <property type="entry name" value="Papain-like_cys_pep_sf"/>
</dbReference>
<dbReference type="GO" id="GO:0005634">
    <property type="term" value="C:nucleus"/>
    <property type="evidence" value="ECO:0007669"/>
    <property type="project" value="TreeGrafter"/>
</dbReference>
<feature type="domain" description="USP" evidence="2">
    <location>
        <begin position="1"/>
        <end position="270"/>
    </location>
</feature>
<dbReference type="SUPFAM" id="SSF54001">
    <property type="entry name" value="Cysteine proteinases"/>
    <property type="match status" value="1"/>
</dbReference>
<sequence>QASASSVPAEGSMAEEPGEPEEILTPLERVAKLPWEKQEKIYAMLLRVLERLRDQPEEPKFRSLSAKSSKLQELLEPPGGESLLLWCGFVLQGDRYLAAAAELDFGARHEELMAHATRERDTAFRAARDQRIEAEKLKALPTGDFGPPLRRWGGRLPGFGFGAHRLASAGMQCSKIMTRVSLPLDPRQPRGFQLLDLAAVGPLGPSATYQLSGVVQHIGSTPFSGHYVAYCWHHASNRWHCFDDAKVRPVDPATVLEALNEAYVFFFEQVPCA</sequence>
<proteinExistence type="predicted"/>
<dbReference type="InterPro" id="IPR036339">
    <property type="entry name" value="PUB-like_dom_sf"/>
</dbReference>
<reference evidence="4 5" key="2">
    <citation type="submission" date="2024-05" db="EMBL/GenBank/DDBJ databases">
        <authorList>
            <person name="Chen Y."/>
            <person name="Shah S."/>
            <person name="Dougan E. K."/>
            <person name="Thang M."/>
            <person name="Chan C."/>
        </authorList>
    </citation>
    <scope>NUCLEOTIDE SEQUENCE [LARGE SCALE GENOMIC DNA]</scope>
</reference>
<dbReference type="GO" id="GO:0016579">
    <property type="term" value="P:protein deubiquitination"/>
    <property type="evidence" value="ECO:0007669"/>
    <property type="project" value="InterPro"/>
</dbReference>
<dbReference type="InterPro" id="IPR028889">
    <property type="entry name" value="USP"/>
</dbReference>
<dbReference type="AlphaFoldDB" id="A0A9P1D810"/>
<evidence type="ECO:0000259" key="2">
    <source>
        <dbReference type="PROSITE" id="PS50235"/>
    </source>
</evidence>
<dbReference type="CDD" id="cd09212">
    <property type="entry name" value="PUB"/>
    <property type="match status" value="1"/>
</dbReference>
<dbReference type="CDD" id="cd02257">
    <property type="entry name" value="Peptidase_C19"/>
    <property type="match status" value="1"/>
</dbReference>
<dbReference type="PROSITE" id="PS50235">
    <property type="entry name" value="USP_3"/>
    <property type="match status" value="1"/>
</dbReference>
<dbReference type="InterPro" id="IPR001394">
    <property type="entry name" value="Peptidase_C19_UCH"/>
</dbReference>
<dbReference type="GO" id="GO:0005829">
    <property type="term" value="C:cytosol"/>
    <property type="evidence" value="ECO:0007669"/>
    <property type="project" value="TreeGrafter"/>
</dbReference>
<evidence type="ECO:0000313" key="5">
    <source>
        <dbReference type="Proteomes" id="UP001152797"/>
    </source>
</evidence>
<comment type="caution">
    <text evidence="3">The sequence shown here is derived from an EMBL/GenBank/DDBJ whole genome shotgun (WGS) entry which is preliminary data.</text>
</comment>
<name>A0A9P1D810_9DINO</name>
<feature type="non-terminal residue" evidence="3">
    <location>
        <position position="273"/>
    </location>
</feature>
<organism evidence="3">
    <name type="scientific">Cladocopium goreaui</name>
    <dbReference type="NCBI Taxonomy" id="2562237"/>
    <lineage>
        <taxon>Eukaryota</taxon>
        <taxon>Sar</taxon>
        <taxon>Alveolata</taxon>
        <taxon>Dinophyceae</taxon>
        <taxon>Suessiales</taxon>
        <taxon>Symbiodiniaceae</taxon>
        <taxon>Cladocopium</taxon>
    </lineage>
</organism>
<dbReference type="InterPro" id="IPR050164">
    <property type="entry name" value="Peptidase_C19"/>
</dbReference>
<keyword evidence="5" id="KW-1185">Reference proteome</keyword>
<gene>
    <name evidence="3" type="ORF">C1SCF055_LOCUS31588</name>
</gene>
<dbReference type="OrthoDB" id="420187at2759"/>
<dbReference type="Gene3D" id="1.20.58.2190">
    <property type="match status" value="1"/>
</dbReference>
<protein>
    <submittedName>
        <fullName evidence="4">Ubiquitin carboxyl-terminal hydrolase 31</fullName>
    </submittedName>
</protein>
<feature type="region of interest" description="Disordered" evidence="1">
    <location>
        <begin position="1"/>
        <end position="25"/>
    </location>
</feature>
<dbReference type="Gene3D" id="3.90.70.10">
    <property type="entry name" value="Cysteine proteinases"/>
    <property type="match status" value="1"/>
</dbReference>
<dbReference type="InterPro" id="IPR018200">
    <property type="entry name" value="USP_CS"/>
</dbReference>
<dbReference type="SUPFAM" id="SSF143503">
    <property type="entry name" value="PUG domain-like"/>
    <property type="match status" value="1"/>
</dbReference>
<dbReference type="GO" id="GO:0004843">
    <property type="term" value="F:cysteine-type deubiquitinase activity"/>
    <property type="evidence" value="ECO:0007669"/>
    <property type="project" value="InterPro"/>
</dbReference>
<evidence type="ECO:0000256" key="1">
    <source>
        <dbReference type="SAM" id="MobiDB-lite"/>
    </source>
</evidence>
<reference evidence="3" key="1">
    <citation type="submission" date="2022-10" db="EMBL/GenBank/DDBJ databases">
        <authorList>
            <person name="Chen Y."/>
            <person name="Dougan E. K."/>
            <person name="Chan C."/>
            <person name="Rhodes N."/>
            <person name="Thang M."/>
        </authorList>
    </citation>
    <scope>NUCLEOTIDE SEQUENCE</scope>
</reference>
<evidence type="ECO:0000313" key="4">
    <source>
        <dbReference type="EMBL" id="CAL4793215.1"/>
    </source>
</evidence>
<dbReference type="EMBL" id="CAMXCT030003721">
    <property type="protein sequence ID" value="CAL4793215.1"/>
    <property type="molecule type" value="Genomic_DNA"/>
</dbReference>
<evidence type="ECO:0000313" key="3">
    <source>
        <dbReference type="EMBL" id="CAI4005903.1"/>
    </source>
</evidence>